<sequence>METSNGSTFGSVMVVGGGVAGIQAALDLANAGFYVYLVERASAIGGAMSQLDKTFPTNDCSMCILSPKLVECGSHPSIRLLTTSELTALEGDVGRFRAKVLQHPRYVDLSKCISCGACAEKCPAVVSDAYNAGLGKRKAIYKLYAQATPSGYAIDAANCRRIGRGKKCSVCAKFCPAGAVDYTQQEQVLDLEVGAVILSAGFQAFDPAGLDTYLYNDHPNVVTSLEFERILSASGPFMGHLVRPSDHAEPRRIAWIQCVGSRNVNHCENGYCSSVCCMYAIKEAIVAKEHSKEPLDATVFFMDMRTYGKDFEKYYNRAQSEYGVKFVRSRVHTIDRAPGDRLSISYTTEAGEQSEEQFDMVVLSVGMEVSAEATALAGRLGISLNSYRFAETSSFAPVSTSRPGVYVCGVLQGPKDIPFAVAEASAAAGAAAGDLADSRGTRVKVRELPPELDLGDESPRIGVFVCNCGINIGSVVKVPEVVEYAAKLPHVVWTEENLFTCSQDTQERIRQAIKEHRLNRVVVAACSPRTHEPLFQDTLKGCGLNKYLFEMANIRDQDSWVHQKEPGNATEKAVDLVRMAVARAALLKPLIERPLEINQKALVIGGGISGLNAALNLARQGFEVALVEKEKELGGIARRLHHTIEGLDVQSYLAELVREVRGNGRIEVLSDTVVAGYKGYKGNFVTEVRTNSGEERRTIDHGVAIVATGAVEYKPTEFLHGEHPMVMTQLDLGRLIHEDGRGISKWRRVVMVQCVGSRNEQNPNCSRICCQNAVKNALTLKELNPDLEIIILYRDMRMYGMLEDYYTKARQEGILFCRYQQANPPAVTSENGALRVTFSDHVLNRSIQAGVDAVVLSAGTVAADNERLATLLKVPRNAEGFFIEAHAKLRPVDFSSEGIYLCGMAHGPKLISESIAQAMAAASRAGAFLSSKDLTIGGVVARVDPSLCAACLVCVRSCPYGVPQINKDDVSEINEALCQGCGICASECPAKAIRLAHYADDQIMVKVDALLEGVL</sequence>
<dbReference type="PROSITE" id="PS00198">
    <property type="entry name" value="4FE4S_FER_1"/>
    <property type="match status" value="2"/>
</dbReference>
<organism evidence="10 11">
    <name type="scientific">Syntrophobacter fumaroxidans (strain DSM 10017 / MPOB)</name>
    <dbReference type="NCBI Taxonomy" id="335543"/>
    <lineage>
        <taxon>Bacteria</taxon>
        <taxon>Pseudomonadati</taxon>
        <taxon>Thermodesulfobacteriota</taxon>
        <taxon>Syntrophobacteria</taxon>
        <taxon>Syntrophobacterales</taxon>
        <taxon>Syntrophobacteraceae</taxon>
        <taxon>Syntrophobacter</taxon>
    </lineage>
</organism>
<dbReference type="HOGENOM" id="CLU_004231_2_0_7"/>
<dbReference type="GO" id="GO:0051539">
    <property type="term" value="F:4 iron, 4 sulfur cluster binding"/>
    <property type="evidence" value="ECO:0007669"/>
    <property type="project" value="UniProtKB-KW"/>
</dbReference>
<dbReference type="Gene3D" id="3.50.50.60">
    <property type="entry name" value="FAD/NAD(P)-binding domain"/>
    <property type="match status" value="2"/>
</dbReference>
<keyword evidence="4" id="KW-0479">Metal-binding</keyword>
<dbReference type="OrthoDB" id="9766627at2"/>
<evidence type="ECO:0000256" key="3">
    <source>
        <dbReference type="ARBA" id="ARBA00022485"/>
    </source>
</evidence>
<dbReference type="PANTHER" id="PTHR43498">
    <property type="entry name" value="FERREDOXIN:COB-COM HETERODISULFIDE REDUCTASE SUBUNIT A"/>
    <property type="match status" value="1"/>
</dbReference>
<keyword evidence="6" id="KW-0560">Oxidoreductase</keyword>
<dbReference type="Gene3D" id="3.30.70.20">
    <property type="match status" value="2"/>
</dbReference>
<keyword evidence="8" id="KW-0411">Iron-sulfur</keyword>
<evidence type="ECO:0000313" key="10">
    <source>
        <dbReference type="EMBL" id="ABK18806.1"/>
    </source>
</evidence>
<comment type="cofactor">
    <cofactor evidence="1">
        <name>FAD</name>
        <dbReference type="ChEBI" id="CHEBI:57692"/>
    </cofactor>
</comment>
<proteinExistence type="inferred from homology"/>
<reference evidence="10 11" key="1">
    <citation type="submission" date="2006-10" db="EMBL/GenBank/DDBJ databases">
        <title>Complete sequence of Syntrophobacter fumaroxidans MPOB.</title>
        <authorList>
            <consortium name="US DOE Joint Genome Institute"/>
            <person name="Copeland A."/>
            <person name="Lucas S."/>
            <person name="Lapidus A."/>
            <person name="Barry K."/>
            <person name="Detter J.C."/>
            <person name="Glavina del Rio T."/>
            <person name="Hammon N."/>
            <person name="Israni S."/>
            <person name="Pitluck S."/>
            <person name="Goltsman E.G."/>
            <person name="Martinez M."/>
            <person name="Schmutz J."/>
            <person name="Larimer F."/>
            <person name="Land M."/>
            <person name="Hauser L."/>
            <person name="Kyrpides N."/>
            <person name="Kim E."/>
            <person name="Boone D.R."/>
            <person name="Brockman F."/>
            <person name="Culley D."/>
            <person name="Ferry J."/>
            <person name="Gunsalus R."/>
            <person name="McInerney M.J."/>
            <person name="Morrison M."/>
            <person name="Plugge C."/>
            <person name="Rohlin L."/>
            <person name="Scholten J."/>
            <person name="Sieber J."/>
            <person name="Stams A.J.M."/>
            <person name="Worm P."/>
            <person name="Henstra A.M."/>
            <person name="Richardson P."/>
        </authorList>
    </citation>
    <scope>NUCLEOTIDE SEQUENCE [LARGE SCALE GENOMIC DNA]</scope>
    <source>
        <strain evidence="11">DSM 10017 / MPOB</strain>
    </source>
</reference>
<dbReference type="RefSeq" id="WP_011699931.1">
    <property type="nucleotide sequence ID" value="NC_008554.1"/>
</dbReference>
<gene>
    <name evidence="10" type="ordered locus">Sfum_3133</name>
</gene>
<dbReference type="EMBL" id="CP000478">
    <property type="protein sequence ID" value="ABK18806.1"/>
    <property type="molecule type" value="Genomic_DNA"/>
</dbReference>
<dbReference type="SUPFAM" id="SSF54862">
    <property type="entry name" value="4Fe-4S ferredoxins"/>
    <property type="match status" value="1"/>
</dbReference>
<dbReference type="InParanoid" id="A0LN04"/>
<feature type="domain" description="4Fe-4S ferredoxin-type" evidence="9">
    <location>
        <begin position="939"/>
        <end position="968"/>
    </location>
</feature>
<comment type="similarity">
    <text evidence="2">Belongs to the HdrA family.</text>
</comment>
<evidence type="ECO:0000256" key="7">
    <source>
        <dbReference type="ARBA" id="ARBA00023004"/>
    </source>
</evidence>
<dbReference type="InterPro" id="IPR036188">
    <property type="entry name" value="FAD/NAD-bd_sf"/>
</dbReference>
<evidence type="ECO:0000256" key="2">
    <source>
        <dbReference type="ARBA" id="ARBA00006561"/>
    </source>
</evidence>
<dbReference type="AlphaFoldDB" id="A0LN04"/>
<dbReference type="Pfam" id="PF00037">
    <property type="entry name" value="Fer4"/>
    <property type="match status" value="2"/>
</dbReference>
<keyword evidence="5" id="KW-0274">FAD</keyword>
<evidence type="ECO:0000259" key="9">
    <source>
        <dbReference type="PROSITE" id="PS51379"/>
    </source>
</evidence>
<protein>
    <submittedName>
        <fullName evidence="10">4Fe-4S ferredoxin, iron-sulfur binding domain protein</fullName>
    </submittedName>
</protein>
<dbReference type="STRING" id="335543.Sfum_3133"/>
<feature type="domain" description="4Fe-4S ferredoxin-type" evidence="9">
    <location>
        <begin position="969"/>
        <end position="998"/>
    </location>
</feature>
<dbReference type="InterPro" id="IPR023753">
    <property type="entry name" value="FAD/NAD-binding_dom"/>
</dbReference>
<dbReference type="PANTHER" id="PTHR43498:SF1">
    <property type="entry name" value="COB--COM HETERODISULFIDE REDUCTASE IRON-SULFUR SUBUNIT A"/>
    <property type="match status" value="1"/>
</dbReference>
<dbReference type="SUPFAM" id="SSF51905">
    <property type="entry name" value="FAD/NAD(P)-binding domain"/>
    <property type="match status" value="2"/>
</dbReference>
<keyword evidence="11" id="KW-1185">Reference proteome</keyword>
<dbReference type="InterPro" id="IPR017900">
    <property type="entry name" value="4Fe4S_Fe_S_CS"/>
</dbReference>
<evidence type="ECO:0000256" key="4">
    <source>
        <dbReference type="ARBA" id="ARBA00022723"/>
    </source>
</evidence>
<dbReference type="KEGG" id="sfu:Sfum_3133"/>
<dbReference type="eggNOG" id="COG1148">
    <property type="taxonomic scope" value="Bacteria"/>
</dbReference>
<name>A0LN04_SYNFM</name>
<feature type="domain" description="4Fe-4S ferredoxin-type" evidence="9">
    <location>
        <begin position="103"/>
        <end position="132"/>
    </location>
</feature>
<dbReference type="Proteomes" id="UP000001784">
    <property type="component" value="Chromosome"/>
</dbReference>
<dbReference type="GO" id="GO:0046872">
    <property type="term" value="F:metal ion binding"/>
    <property type="evidence" value="ECO:0007669"/>
    <property type="project" value="UniProtKB-KW"/>
</dbReference>
<evidence type="ECO:0000256" key="1">
    <source>
        <dbReference type="ARBA" id="ARBA00001974"/>
    </source>
</evidence>
<dbReference type="Gene3D" id="3.40.50.720">
    <property type="entry name" value="NAD(P)-binding Rossmann-like Domain"/>
    <property type="match status" value="1"/>
</dbReference>
<evidence type="ECO:0000256" key="5">
    <source>
        <dbReference type="ARBA" id="ARBA00022827"/>
    </source>
</evidence>
<dbReference type="PROSITE" id="PS51379">
    <property type="entry name" value="4FE4S_FER_2"/>
    <property type="match status" value="3"/>
</dbReference>
<keyword evidence="7" id="KW-0408">Iron</keyword>
<keyword evidence="3" id="KW-0004">4Fe-4S</keyword>
<evidence type="ECO:0000256" key="8">
    <source>
        <dbReference type="ARBA" id="ARBA00023014"/>
    </source>
</evidence>
<evidence type="ECO:0000256" key="6">
    <source>
        <dbReference type="ARBA" id="ARBA00023002"/>
    </source>
</evidence>
<dbReference type="Pfam" id="PF07992">
    <property type="entry name" value="Pyr_redox_2"/>
    <property type="match status" value="2"/>
</dbReference>
<keyword evidence="5" id="KW-0285">Flavoprotein</keyword>
<dbReference type="GO" id="GO:0016491">
    <property type="term" value="F:oxidoreductase activity"/>
    <property type="evidence" value="ECO:0007669"/>
    <property type="project" value="UniProtKB-KW"/>
</dbReference>
<evidence type="ECO:0000313" key="11">
    <source>
        <dbReference type="Proteomes" id="UP000001784"/>
    </source>
</evidence>
<accession>A0LN04</accession>
<dbReference type="InterPro" id="IPR017896">
    <property type="entry name" value="4Fe4S_Fe-S-bd"/>
</dbReference>
<dbReference type="InterPro" id="IPR039650">
    <property type="entry name" value="HdrA-like"/>
</dbReference>